<keyword evidence="6" id="KW-1185">Reference proteome</keyword>
<dbReference type="Proteomes" id="UP001500751">
    <property type="component" value="Unassembled WGS sequence"/>
</dbReference>
<comment type="similarity">
    <text evidence="3">Belongs to the aldehyde dehydrogenase family.</text>
</comment>
<dbReference type="InterPro" id="IPR050740">
    <property type="entry name" value="Aldehyde_DH_Superfamily"/>
</dbReference>
<evidence type="ECO:0000313" key="6">
    <source>
        <dbReference type="Proteomes" id="UP001500751"/>
    </source>
</evidence>
<feature type="domain" description="Aldehyde dehydrogenase" evidence="4">
    <location>
        <begin position="39"/>
        <end position="499"/>
    </location>
</feature>
<feature type="active site" evidence="2">
    <location>
        <position position="276"/>
    </location>
</feature>
<dbReference type="SUPFAM" id="SSF53720">
    <property type="entry name" value="ALDH-like"/>
    <property type="match status" value="1"/>
</dbReference>
<reference evidence="6" key="1">
    <citation type="journal article" date="2019" name="Int. J. Syst. Evol. Microbiol.">
        <title>The Global Catalogue of Microorganisms (GCM) 10K type strain sequencing project: providing services to taxonomists for standard genome sequencing and annotation.</title>
        <authorList>
            <consortium name="The Broad Institute Genomics Platform"/>
            <consortium name="The Broad Institute Genome Sequencing Center for Infectious Disease"/>
            <person name="Wu L."/>
            <person name="Ma J."/>
        </authorList>
    </citation>
    <scope>NUCLEOTIDE SEQUENCE [LARGE SCALE GENOMIC DNA]</scope>
    <source>
        <strain evidence="6">JCM 16014</strain>
    </source>
</reference>
<gene>
    <name evidence="5" type="ORF">GCM10009839_37600</name>
</gene>
<dbReference type="InterPro" id="IPR016163">
    <property type="entry name" value="Ald_DH_C"/>
</dbReference>
<dbReference type="InterPro" id="IPR029510">
    <property type="entry name" value="Ald_DH_CS_GLU"/>
</dbReference>
<dbReference type="Gene3D" id="3.40.605.10">
    <property type="entry name" value="Aldehyde Dehydrogenase, Chain A, domain 1"/>
    <property type="match status" value="1"/>
</dbReference>
<evidence type="ECO:0000256" key="3">
    <source>
        <dbReference type="RuleBase" id="RU003345"/>
    </source>
</evidence>
<dbReference type="InterPro" id="IPR016161">
    <property type="entry name" value="Ald_DH/histidinol_DH"/>
</dbReference>
<dbReference type="PROSITE" id="PS00687">
    <property type="entry name" value="ALDEHYDE_DEHYDR_GLU"/>
    <property type="match status" value="1"/>
</dbReference>
<dbReference type="PROSITE" id="PS00070">
    <property type="entry name" value="ALDEHYDE_DEHYDR_CYS"/>
    <property type="match status" value="1"/>
</dbReference>
<proteinExistence type="inferred from homology"/>
<dbReference type="EMBL" id="BAAAQN010000020">
    <property type="protein sequence ID" value="GAA2033655.1"/>
    <property type="molecule type" value="Genomic_DNA"/>
</dbReference>
<dbReference type="InterPro" id="IPR015590">
    <property type="entry name" value="Aldehyde_DH_dom"/>
</dbReference>
<dbReference type="InterPro" id="IPR016160">
    <property type="entry name" value="Ald_DH_CS_CYS"/>
</dbReference>
<dbReference type="Gene3D" id="3.40.309.10">
    <property type="entry name" value="Aldehyde Dehydrogenase, Chain A, domain 2"/>
    <property type="match status" value="1"/>
</dbReference>
<protein>
    <submittedName>
        <fullName evidence="5">NAD-dependent succinate-semialdehyde dehydrogenase</fullName>
    </submittedName>
</protein>
<sequence>MSSPAVRGRLEVVTETISQDQERQLVDSVPKGLLIRGQWRPAGDGGTVDVHDPSTGELLATIASATPEDGMAALAAADAAQASWARSAPRARAEILRKAFELVTARADDFALLMTLEMGKPLADSRAEVAYGAEFLRWFSEQTNRVSGRYSVAPDGAARLLVTKRPVGPSLLITPWNFPLAMGTRKIGPALAAGCTVVFKPATLTPLTTLLLAQTLIEAGVPDGVVNVIPTRHAGAVTGPLIRDPRLRKLSFTGSTEVGRRLIADSAEQVLRVSMELGGNAPLLVFEDADLEQAVDGAMLAKLRNGGEACTAANRLLVHRSVAEEFTRRLAERFSRHTVGRGTLPDTKIGPLVDDDTRDKVERLVTAAVAGGARVVTGGAKIPGPGYFYQPTVLTDLPADAEILREEIFGPVAPIVVFDTEDEAVRLANSTEYGLVAYAFTKDLNRGLRLAERLDTGMVGINTGIVSNPAAPFGGVKQSGIGREGGLEGIEEYLETRYVGIADPFAGLDKDS</sequence>
<comment type="caution">
    <text evidence="5">The sequence shown here is derived from an EMBL/GenBank/DDBJ whole genome shotgun (WGS) entry which is preliminary data.</text>
</comment>
<evidence type="ECO:0000313" key="5">
    <source>
        <dbReference type="EMBL" id="GAA2033655.1"/>
    </source>
</evidence>
<dbReference type="InterPro" id="IPR016162">
    <property type="entry name" value="Ald_DH_N"/>
</dbReference>
<accession>A0ABN2UBR1</accession>
<name>A0ABN2UBR1_9ACTN</name>
<dbReference type="Pfam" id="PF00171">
    <property type="entry name" value="Aldedh"/>
    <property type="match status" value="1"/>
</dbReference>
<dbReference type="PANTHER" id="PTHR43353">
    <property type="entry name" value="SUCCINATE-SEMIALDEHYDE DEHYDROGENASE, MITOCHONDRIAL"/>
    <property type="match status" value="1"/>
</dbReference>
<keyword evidence="1 3" id="KW-0560">Oxidoreductase</keyword>
<evidence type="ECO:0000256" key="1">
    <source>
        <dbReference type="ARBA" id="ARBA00023002"/>
    </source>
</evidence>
<evidence type="ECO:0000259" key="4">
    <source>
        <dbReference type="Pfam" id="PF00171"/>
    </source>
</evidence>
<dbReference type="PANTHER" id="PTHR43353:SF5">
    <property type="entry name" value="SUCCINATE-SEMIALDEHYDE DEHYDROGENASE, MITOCHONDRIAL"/>
    <property type="match status" value="1"/>
</dbReference>
<dbReference type="CDD" id="cd07103">
    <property type="entry name" value="ALDH_F5_SSADH_GabD"/>
    <property type="match status" value="1"/>
</dbReference>
<organism evidence="5 6">
    <name type="scientific">Catenulispora yoronensis</name>
    <dbReference type="NCBI Taxonomy" id="450799"/>
    <lineage>
        <taxon>Bacteria</taxon>
        <taxon>Bacillati</taxon>
        <taxon>Actinomycetota</taxon>
        <taxon>Actinomycetes</taxon>
        <taxon>Catenulisporales</taxon>
        <taxon>Catenulisporaceae</taxon>
        <taxon>Catenulispora</taxon>
    </lineage>
</organism>
<evidence type="ECO:0000256" key="2">
    <source>
        <dbReference type="PROSITE-ProRule" id="PRU10007"/>
    </source>
</evidence>